<dbReference type="InterPro" id="IPR010987">
    <property type="entry name" value="Glutathione-S-Trfase_C-like"/>
</dbReference>
<keyword evidence="2 4" id="KW-0251">Elongation factor</keyword>
<dbReference type="PANTHER" id="PTHR43986">
    <property type="entry name" value="ELONGATION FACTOR 1-GAMMA"/>
    <property type="match status" value="1"/>
</dbReference>
<dbReference type="AlphaFoldDB" id="A0A1E4SSQ1"/>
<dbReference type="Pfam" id="PF02798">
    <property type="entry name" value="GST_N"/>
    <property type="match status" value="1"/>
</dbReference>
<organism evidence="8 9">
    <name type="scientific">[Candida] arabinofermentans NRRL YB-2248</name>
    <dbReference type="NCBI Taxonomy" id="983967"/>
    <lineage>
        <taxon>Eukaryota</taxon>
        <taxon>Fungi</taxon>
        <taxon>Dikarya</taxon>
        <taxon>Ascomycota</taxon>
        <taxon>Saccharomycotina</taxon>
        <taxon>Pichiomycetes</taxon>
        <taxon>Pichiales</taxon>
        <taxon>Pichiaceae</taxon>
        <taxon>Ogataea</taxon>
        <taxon>Ogataea/Candida clade</taxon>
    </lineage>
</organism>
<dbReference type="Pfam" id="PF00647">
    <property type="entry name" value="EF1G"/>
    <property type="match status" value="1"/>
</dbReference>
<evidence type="ECO:0000313" key="9">
    <source>
        <dbReference type="Proteomes" id="UP000094801"/>
    </source>
</evidence>
<evidence type="ECO:0000256" key="3">
    <source>
        <dbReference type="ARBA" id="ARBA00022917"/>
    </source>
</evidence>
<dbReference type="Gene3D" id="1.20.1050.10">
    <property type="match status" value="1"/>
</dbReference>
<dbReference type="InterPro" id="IPR040079">
    <property type="entry name" value="Glutathione_S-Trfase"/>
</dbReference>
<dbReference type="CDD" id="cd03181">
    <property type="entry name" value="GST_C_EF1Bgamma_like"/>
    <property type="match status" value="1"/>
</dbReference>
<dbReference type="FunFam" id="3.40.30.10:FF:000142">
    <property type="entry name" value="Elongation factor 1 gamma"/>
    <property type="match status" value="1"/>
</dbReference>
<feature type="domain" description="EF-1-gamma C-terminal" evidence="6">
    <location>
        <begin position="248"/>
        <end position="410"/>
    </location>
</feature>
<evidence type="ECO:0008006" key="10">
    <source>
        <dbReference type="Google" id="ProtNLM"/>
    </source>
</evidence>
<accession>A0A1E4SSQ1</accession>
<dbReference type="SUPFAM" id="SSF52833">
    <property type="entry name" value="Thioredoxin-like"/>
    <property type="match status" value="1"/>
</dbReference>
<feature type="domain" description="GST C-terminal" evidence="7">
    <location>
        <begin position="80"/>
        <end position="206"/>
    </location>
</feature>
<dbReference type="InterPro" id="IPR036433">
    <property type="entry name" value="EF1B_G_C_sf"/>
</dbReference>
<feature type="compositionally biased region" description="Basic and acidic residues" evidence="5">
    <location>
        <begin position="209"/>
        <end position="231"/>
    </location>
</feature>
<dbReference type="GO" id="GO:0003746">
    <property type="term" value="F:translation elongation factor activity"/>
    <property type="evidence" value="ECO:0007669"/>
    <property type="project" value="UniProtKB-UniRule"/>
</dbReference>
<dbReference type="SUPFAM" id="SSF47616">
    <property type="entry name" value="GST C-terminal domain-like"/>
    <property type="match status" value="1"/>
</dbReference>
<dbReference type="Proteomes" id="UP000094801">
    <property type="component" value="Unassembled WGS sequence"/>
</dbReference>
<evidence type="ECO:0000313" key="8">
    <source>
        <dbReference type="EMBL" id="ODV82525.1"/>
    </source>
</evidence>
<evidence type="ECO:0000256" key="1">
    <source>
        <dbReference type="ARBA" id="ARBA00004815"/>
    </source>
</evidence>
<dbReference type="GO" id="GO:0005085">
    <property type="term" value="F:guanyl-nucleotide exchange factor activity"/>
    <property type="evidence" value="ECO:0007669"/>
    <property type="project" value="UniProtKB-ARBA"/>
</dbReference>
<dbReference type="SFLD" id="SFLDG00358">
    <property type="entry name" value="Main_(cytGST)"/>
    <property type="match status" value="1"/>
</dbReference>
<dbReference type="SFLD" id="SFLDS00019">
    <property type="entry name" value="Glutathione_Transferase_(cytos"/>
    <property type="match status" value="1"/>
</dbReference>
<dbReference type="PROSITE" id="PS50405">
    <property type="entry name" value="GST_CTER"/>
    <property type="match status" value="1"/>
</dbReference>
<dbReference type="Pfam" id="PF00043">
    <property type="entry name" value="GST_C"/>
    <property type="match status" value="1"/>
</dbReference>
<evidence type="ECO:0000256" key="4">
    <source>
        <dbReference type="PROSITE-ProRule" id="PRU00519"/>
    </source>
</evidence>
<dbReference type="FunFam" id="3.30.70.1010:FF:000001">
    <property type="entry name" value="Elongation factor 1-gamma 1"/>
    <property type="match status" value="1"/>
</dbReference>
<comment type="pathway">
    <text evidence="1">Protein biosynthesis; polypeptide chain elongation.</text>
</comment>
<evidence type="ECO:0000256" key="2">
    <source>
        <dbReference type="ARBA" id="ARBA00022768"/>
    </source>
</evidence>
<dbReference type="SMART" id="SM01183">
    <property type="entry name" value="EF1G"/>
    <property type="match status" value="1"/>
</dbReference>
<feature type="region of interest" description="Disordered" evidence="5">
    <location>
        <begin position="209"/>
        <end position="250"/>
    </location>
</feature>
<dbReference type="InterPro" id="IPR004045">
    <property type="entry name" value="Glutathione_S-Trfase_N"/>
</dbReference>
<keyword evidence="9" id="KW-1185">Reference proteome</keyword>
<gene>
    <name evidence="8" type="ORF">CANARDRAFT_25849</name>
</gene>
<proteinExistence type="predicted"/>
<dbReference type="SUPFAM" id="SSF89942">
    <property type="entry name" value="eEF1-gamma domain"/>
    <property type="match status" value="1"/>
</dbReference>
<dbReference type="STRING" id="983967.A0A1E4SSQ1"/>
<dbReference type="GO" id="GO:0005634">
    <property type="term" value="C:nucleus"/>
    <property type="evidence" value="ECO:0007669"/>
    <property type="project" value="TreeGrafter"/>
</dbReference>
<dbReference type="PANTHER" id="PTHR43986:SF1">
    <property type="entry name" value="ELONGATION FACTOR 1-GAMMA"/>
    <property type="match status" value="1"/>
</dbReference>
<dbReference type="InterPro" id="IPR050802">
    <property type="entry name" value="EF-GSTs"/>
</dbReference>
<dbReference type="InterPro" id="IPR036249">
    <property type="entry name" value="Thioredoxin-like_sf"/>
</dbReference>
<dbReference type="Gene3D" id="3.40.30.10">
    <property type="entry name" value="Glutaredoxin"/>
    <property type="match status" value="1"/>
</dbReference>
<name>A0A1E4SSQ1_9ASCO</name>
<dbReference type="InterPro" id="IPR001662">
    <property type="entry name" value="EF1B_G_C"/>
</dbReference>
<evidence type="ECO:0000256" key="5">
    <source>
        <dbReference type="SAM" id="MobiDB-lite"/>
    </source>
</evidence>
<dbReference type="InterPro" id="IPR004046">
    <property type="entry name" value="GST_C"/>
</dbReference>
<dbReference type="FunFam" id="1.20.1050.10:FF:000006">
    <property type="entry name" value="Elongation factor 1 gamma"/>
    <property type="match status" value="1"/>
</dbReference>
<dbReference type="PROSITE" id="PS50040">
    <property type="entry name" value="EF1G_C"/>
    <property type="match status" value="1"/>
</dbReference>
<dbReference type="GO" id="GO:0005737">
    <property type="term" value="C:cytoplasm"/>
    <property type="evidence" value="ECO:0007669"/>
    <property type="project" value="TreeGrafter"/>
</dbReference>
<sequence length="410" mass="46277">MSQGVLYGAEQTRVLVPKGLVKVLDLDVKFDDATSEEFAAAFPLKKVPTFAGPKGYKLTESIAIIIYLLSLKENKLLGKNTKEYASVLRWLSFASSELLATATTAFAPFLGRAQYNKKLVDENLAKLDLHVSILESRLQEFTYLVGERLTVADLFVASMFYRPFTVLYGQEWRDAHPALMRWWNTVVSTDYLNWFFADVKLTEKPLEVPKGNKKEKAPKEKAAAAPKKEKAAAAPAAPADEPVEAPKPKHPLAALGKPSIDLDEWKRKYSNEETREVALPYFWNEFYNDKEWSLWKVAFKYNDELTLTFMSNNLVGGFFNRLSASTKYLFGCSVVYGENNNNGIVGAFLVRGTEALPAFDVAPDYESYEFTKLDASSAEDRAFVENMWTWDLPVEINGEKREIADGKVFK</sequence>
<reference evidence="9" key="1">
    <citation type="submission" date="2016-04" db="EMBL/GenBank/DDBJ databases">
        <title>Comparative genomics of biotechnologically important yeasts.</title>
        <authorList>
            <consortium name="DOE Joint Genome Institute"/>
            <person name="Riley R."/>
            <person name="Haridas S."/>
            <person name="Wolfe K.H."/>
            <person name="Lopes M.R."/>
            <person name="Hittinger C.T."/>
            <person name="Goker M."/>
            <person name="Salamov A."/>
            <person name="Wisecaver J."/>
            <person name="Long T.M."/>
            <person name="Aerts A.L."/>
            <person name="Barry K."/>
            <person name="Choi C."/>
            <person name="Clum A."/>
            <person name="Coughlan A.Y."/>
            <person name="Deshpande S."/>
            <person name="Douglass A.P."/>
            <person name="Hanson S.J."/>
            <person name="Klenk H.-P."/>
            <person name="Labutti K."/>
            <person name="Lapidus A."/>
            <person name="Lindquist E."/>
            <person name="Lipzen A."/>
            <person name="Meier-Kolthoff J.P."/>
            <person name="Ohm R.A."/>
            <person name="Otillar R.P."/>
            <person name="Pangilinan J."/>
            <person name="Peng Y."/>
            <person name="Rokas A."/>
            <person name="Rosa C.A."/>
            <person name="Scheuner C."/>
            <person name="Sibirny A.A."/>
            <person name="Slot J.C."/>
            <person name="Stielow J.B."/>
            <person name="Sun H."/>
            <person name="Kurtzman C.P."/>
            <person name="Blackwell M."/>
            <person name="Grigoriev I.V."/>
            <person name="Jeffries T.W."/>
        </authorList>
    </citation>
    <scope>NUCLEOTIDE SEQUENCE [LARGE SCALE GENOMIC DNA]</scope>
    <source>
        <strain evidence="9">NRRL YB-2248</strain>
    </source>
</reference>
<dbReference type="EMBL" id="KV453883">
    <property type="protein sequence ID" value="ODV82525.1"/>
    <property type="molecule type" value="Genomic_DNA"/>
</dbReference>
<protein>
    <recommendedName>
        <fullName evidence="10">Elongation factor 1-gamma 1</fullName>
    </recommendedName>
</protein>
<dbReference type="Gene3D" id="3.30.70.1010">
    <property type="entry name" value="Translation elongation factor EF1B, gamma chain, conserved domain"/>
    <property type="match status" value="1"/>
</dbReference>
<evidence type="ECO:0000259" key="7">
    <source>
        <dbReference type="PROSITE" id="PS50405"/>
    </source>
</evidence>
<dbReference type="OrthoDB" id="249703at2759"/>
<evidence type="ECO:0000259" key="6">
    <source>
        <dbReference type="PROSITE" id="PS50040"/>
    </source>
</evidence>
<dbReference type="InterPro" id="IPR036282">
    <property type="entry name" value="Glutathione-S-Trfase_C_sf"/>
</dbReference>
<keyword evidence="3 4" id="KW-0648">Protein biosynthesis</keyword>